<dbReference type="InterPro" id="IPR009339">
    <property type="entry name" value="DUF998"/>
</dbReference>
<keyword evidence="1" id="KW-0812">Transmembrane</keyword>
<dbReference type="Pfam" id="PF06197">
    <property type="entry name" value="DUF998"/>
    <property type="match status" value="1"/>
</dbReference>
<accession>A0A099KYV5</accession>
<feature type="transmembrane region" description="Helical" evidence="1">
    <location>
        <begin position="187"/>
        <end position="207"/>
    </location>
</feature>
<feature type="transmembrane region" description="Helical" evidence="1">
    <location>
        <begin position="55"/>
        <end position="72"/>
    </location>
</feature>
<evidence type="ECO:0008006" key="4">
    <source>
        <dbReference type="Google" id="ProtNLM"/>
    </source>
</evidence>
<evidence type="ECO:0000313" key="3">
    <source>
        <dbReference type="Proteomes" id="UP000029868"/>
    </source>
</evidence>
<reference evidence="2 3" key="1">
    <citation type="submission" date="2014-08" db="EMBL/GenBank/DDBJ databases">
        <title>Genomic and Phenotypic Diversity of Colwellia psychrerythraea strains from Disparate Marine Basins.</title>
        <authorList>
            <person name="Techtmann S.M."/>
            <person name="Stelling S.C."/>
            <person name="Utturkar S.M."/>
            <person name="Alshibli N."/>
            <person name="Harris A."/>
            <person name="Brown S.D."/>
            <person name="Hazen T.C."/>
        </authorList>
    </citation>
    <scope>NUCLEOTIDE SEQUENCE [LARGE SCALE GENOMIC DNA]</scope>
    <source>
        <strain evidence="2 3">GAB14E</strain>
    </source>
</reference>
<dbReference type="PATRIC" id="fig|28229.3.peg.1448"/>
<feature type="transmembrane region" description="Helical" evidence="1">
    <location>
        <begin position="6"/>
        <end position="26"/>
    </location>
</feature>
<keyword evidence="1" id="KW-1133">Transmembrane helix</keyword>
<protein>
    <recommendedName>
        <fullName evidence="4">DUF998 domain-containing protein</fullName>
    </recommendedName>
</protein>
<dbReference type="EMBL" id="JQEC01000014">
    <property type="protein sequence ID" value="KGJ95929.1"/>
    <property type="molecule type" value="Genomic_DNA"/>
</dbReference>
<sequence length="208" mass="22901">MVFESIAIYSGLIATIWIFIGVYVASRFYAGYSHSKQFCSELGATGSPTEKLSPLINNYPLGFLFCFFGWYLTQLSNVSILVNVAGWLVIAHGIGTWVAGYFPMDADPFTKTPTFNCKVHSWAGFIMLLSLVVAPILIAISPTTELIPLYFRVFSVASVIAAVYYLFAMAKAVKSKSNPGIHQRISYGFQLMWLSVFSLVLAVGASLF</sequence>
<evidence type="ECO:0000313" key="2">
    <source>
        <dbReference type="EMBL" id="KGJ95929.1"/>
    </source>
</evidence>
<dbReference type="Proteomes" id="UP000029868">
    <property type="component" value="Unassembled WGS sequence"/>
</dbReference>
<feature type="transmembrane region" description="Helical" evidence="1">
    <location>
        <begin position="78"/>
        <end position="102"/>
    </location>
</feature>
<keyword evidence="1" id="KW-0472">Membrane</keyword>
<feature type="transmembrane region" description="Helical" evidence="1">
    <location>
        <begin position="122"/>
        <end position="141"/>
    </location>
</feature>
<proteinExistence type="predicted"/>
<feature type="transmembrane region" description="Helical" evidence="1">
    <location>
        <begin position="147"/>
        <end position="167"/>
    </location>
</feature>
<comment type="caution">
    <text evidence="2">The sequence shown here is derived from an EMBL/GenBank/DDBJ whole genome shotgun (WGS) entry which is preliminary data.</text>
</comment>
<organism evidence="2 3">
    <name type="scientific">Colwellia psychrerythraea</name>
    <name type="common">Vibrio psychroerythus</name>
    <dbReference type="NCBI Taxonomy" id="28229"/>
    <lineage>
        <taxon>Bacteria</taxon>
        <taxon>Pseudomonadati</taxon>
        <taxon>Pseudomonadota</taxon>
        <taxon>Gammaproteobacteria</taxon>
        <taxon>Alteromonadales</taxon>
        <taxon>Colwelliaceae</taxon>
        <taxon>Colwellia</taxon>
    </lineage>
</organism>
<evidence type="ECO:0000256" key="1">
    <source>
        <dbReference type="SAM" id="Phobius"/>
    </source>
</evidence>
<dbReference type="AlphaFoldDB" id="A0A099KYV5"/>
<gene>
    <name evidence="2" type="ORF">GAB14E_1841</name>
</gene>
<name>A0A099KYV5_COLPS</name>